<reference evidence="2 3" key="1">
    <citation type="journal article" date="2003" name="Proc. Natl. Acad. Sci. U.S.A.">
        <title>Complete genome sequence of the marine planctomycete Pirellula sp. strain 1.</title>
        <authorList>
            <person name="Gloeckner F.O."/>
            <person name="Kube M."/>
            <person name="Bauer M."/>
            <person name="Teeling H."/>
            <person name="Lombardot T."/>
            <person name="Ludwig W."/>
            <person name="Gade D."/>
            <person name="Beck A."/>
            <person name="Borzym K."/>
            <person name="Heitmann K."/>
            <person name="Rabus R."/>
            <person name="Schlesner H."/>
            <person name="Amann R."/>
            <person name="Reinhardt R."/>
        </authorList>
    </citation>
    <scope>NUCLEOTIDE SEQUENCE [LARGE SCALE GENOMIC DNA]</scope>
    <source>
        <strain evidence="3">DSM 10527 / NCIMB 13988 / SH1</strain>
    </source>
</reference>
<dbReference type="PANTHER" id="PTHR23077">
    <property type="entry name" value="AAA-FAMILY ATPASE"/>
    <property type="match status" value="1"/>
</dbReference>
<proteinExistence type="predicted"/>
<feature type="domain" description="AAA+ ATPase" evidence="1">
    <location>
        <begin position="127"/>
        <end position="259"/>
    </location>
</feature>
<evidence type="ECO:0000313" key="3">
    <source>
        <dbReference type="Proteomes" id="UP000001025"/>
    </source>
</evidence>
<dbReference type="PATRIC" id="fig|243090.15.peg.4703"/>
<dbReference type="SMART" id="SM00382">
    <property type="entry name" value="AAA"/>
    <property type="match status" value="1"/>
</dbReference>
<evidence type="ECO:0000259" key="1">
    <source>
        <dbReference type="SMART" id="SM00382"/>
    </source>
</evidence>
<protein>
    <submittedName>
        <fullName evidence="2">ATPase</fullName>
    </submittedName>
</protein>
<dbReference type="STRING" id="243090.RB9766"/>
<dbReference type="OrthoDB" id="9806903at2"/>
<name>Q7UL35_RHOBA</name>
<sequence>MTGRPNLATAAQLRSLIESFAESDEDRFYAVAMQIIAKAEKAGNHKVATDLRTLLADAKASREFERPNRRPVPIAAPTGELAGLIAASFPAVRLSDMVLSPTITASLERLIEEQRQSERLQASGLQPRRKLLLVGPPGCGKTMTASAIAGELHLPLMTVQLHSIITKYLGDTALKLYSVFESAVDRPGVYFFDEFDAIGAGRSDSGDVGEMRRVLNAFLTFLEQDQSDSLFVAATNLVSILDPALFRRFDDVITYDVPDDKLREQLIRNRLSTFCSSKTLELSEAVSASDGLSHADVTRACEEAAKQMLLNNLEQRELPSVLTREIINWRDSHARKLAGS</sequence>
<dbReference type="InterPro" id="IPR027417">
    <property type="entry name" value="P-loop_NTPase"/>
</dbReference>
<dbReference type="GO" id="GO:0005524">
    <property type="term" value="F:ATP binding"/>
    <property type="evidence" value="ECO:0007669"/>
    <property type="project" value="InterPro"/>
</dbReference>
<dbReference type="KEGG" id="rba:RB9766"/>
<dbReference type="InterPro" id="IPR003593">
    <property type="entry name" value="AAA+_ATPase"/>
</dbReference>
<keyword evidence="3" id="KW-1185">Reference proteome</keyword>
<dbReference type="PANTHER" id="PTHR23077:SF198">
    <property type="entry name" value="ATP-DEPENDENT ZINC METALLOPROTEASE FTSH"/>
    <property type="match status" value="1"/>
</dbReference>
<dbReference type="InterPro" id="IPR050168">
    <property type="entry name" value="AAA_ATPase_domain"/>
</dbReference>
<dbReference type="eggNOG" id="COG0464">
    <property type="taxonomic scope" value="Bacteria"/>
</dbReference>
<dbReference type="CDD" id="cd19481">
    <property type="entry name" value="RecA-like_protease"/>
    <property type="match status" value="1"/>
</dbReference>
<dbReference type="Gene3D" id="3.40.50.300">
    <property type="entry name" value="P-loop containing nucleotide triphosphate hydrolases"/>
    <property type="match status" value="1"/>
</dbReference>
<dbReference type="EMBL" id="BX294150">
    <property type="protein sequence ID" value="CAD76443.1"/>
    <property type="molecule type" value="Genomic_DNA"/>
</dbReference>
<dbReference type="EnsemblBacteria" id="CAD76443">
    <property type="protein sequence ID" value="CAD76443"/>
    <property type="gene ID" value="RB9766"/>
</dbReference>
<dbReference type="InParanoid" id="Q7UL35"/>
<dbReference type="Pfam" id="PF00004">
    <property type="entry name" value="AAA"/>
    <property type="match status" value="1"/>
</dbReference>
<dbReference type="InterPro" id="IPR003959">
    <property type="entry name" value="ATPase_AAA_core"/>
</dbReference>
<gene>
    <name evidence="2" type="ordered locus">RB9766</name>
</gene>
<accession>Q7UL35</accession>
<dbReference type="AlphaFoldDB" id="Q7UL35"/>
<organism evidence="2 3">
    <name type="scientific">Rhodopirellula baltica (strain DSM 10527 / NCIMB 13988 / SH1)</name>
    <dbReference type="NCBI Taxonomy" id="243090"/>
    <lineage>
        <taxon>Bacteria</taxon>
        <taxon>Pseudomonadati</taxon>
        <taxon>Planctomycetota</taxon>
        <taxon>Planctomycetia</taxon>
        <taxon>Pirellulales</taxon>
        <taxon>Pirellulaceae</taxon>
        <taxon>Rhodopirellula</taxon>
    </lineage>
</organism>
<evidence type="ECO:0000313" key="2">
    <source>
        <dbReference type="EMBL" id="CAD76443.1"/>
    </source>
</evidence>
<dbReference type="SUPFAM" id="SSF52540">
    <property type="entry name" value="P-loop containing nucleoside triphosphate hydrolases"/>
    <property type="match status" value="1"/>
</dbReference>
<dbReference type="Proteomes" id="UP000001025">
    <property type="component" value="Chromosome"/>
</dbReference>
<dbReference type="HOGENOM" id="CLU_000688_25_0_0"/>
<dbReference type="GO" id="GO:0016887">
    <property type="term" value="F:ATP hydrolysis activity"/>
    <property type="evidence" value="ECO:0007669"/>
    <property type="project" value="InterPro"/>
</dbReference>